<evidence type="ECO:0000313" key="2">
    <source>
        <dbReference type="Proteomes" id="UP001163046"/>
    </source>
</evidence>
<dbReference type="Proteomes" id="UP001163046">
    <property type="component" value="Unassembled WGS sequence"/>
</dbReference>
<sequence>MTAENMGKVRNEATMVKSLPQTPLDALLAGYSRTQLKVNNPDRPLTGPLAEKECSMYLKLAQLAKDAVSCLHPPKYLAFYKHLCLLAPQPEVDGVLFANHTSPNSKDLLLLQSAWIH</sequence>
<keyword evidence="2" id="KW-1185">Reference proteome</keyword>
<organism evidence="1 2">
    <name type="scientific">Desmophyllum pertusum</name>
    <dbReference type="NCBI Taxonomy" id="174260"/>
    <lineage>
        <taxon>Eukaryota</taxon>
        <taxon>Metazoa</taxon>
        <taxon>Cnidaria</taxon>
        <taxon>Anthozoa</taxon>
        <taxon>Hexacorallia</taxon>
        <taxon>Scleractinia</taxon>
        <taxon>Caryophylliina</taxon>
        <taxon>Caryophylliidae</taxon>
        <taxon>Desmophyllum</taxon>
    </lineage>
</organism>
<evidence type="ECO:0000313" key="1">
    <source>
        <dbReference type="EMBL" id="KAJ7382867.1"/>
    </source>
</evidence>
<protein>
    <submittedName>
        <fullName evidence="1">Uncharacterized protein</fullName>
    </submittedName>
</protein>
<comment type="caution">
    <text evidence="1">The sequence shown here is derived from an EMBL/GenBank/DDBJ whole genome shotgun (WGS) entry which is preliminary data.</text>
</comment>
<gene>
    <name evidence="1" type="ORF">OS493_032236</name>
</gene>
<proteinExistence type="predicted"/>
<accession>A0A9W9ZJI9</accession>
<dbReference type="EMBL" id="MU825912">
    <property type="protein sequence ID" value="KAJ7382867.1"/>
    <property type="molecule type" value="Genomic_DNA"/>
</dbReference>
<dbReference type="AlphaFoldDB" id="A0A9W9ZJI9"/>
<name>A0A9W9ZJI9_9CNID</name>
<reference evidence="1" key="1">
    <citation type="submission" date="2023-01" db="EMBL/GenBank/DDBJ databases">
        <title>Genome assembly of the deep-sea coral Lophelia pertusa.</title>
        <authorList>
            <person name="Herrera S."/>
            <person name="Cordes E."/>
        </authorList>
    </citation>
    <scope>NUCLEOTIDE SEQUENCE</scope>
    <source>
        <strain evidence="1">USNM1676648</strain>
        <tissue evidence="1">Polyp</tissue>
    </source>
</reference>